<dbReference type="EC" id="2.1.1.207" evidence="6"/>
<dbReference type="KEGG" id="kct:CDEE_0073"/>
<dbReference type="Pfam" id="PF00588">
    <property type="entry name" value="SpoU_methylase"/>
    <property type="match status" value="1"/>
</dbReference>
<accession>M1LXI2</accession>
<dbReference type="PANTHER" id="PTHR42971:SF1">
    <property type="entry name" value="TRNA (CYTIDINE(34)-2'-O)-METHYLTRANSFERASE"/>
    <property type="match status" value="1"/>
</dbReference>
<dbReference type="PANTHER" id="PTHR42971">
    <property type="entry name" value="TRNA (CYTIDINE(34)-2'-O)-METHYLTRANSFERASE"/>
    <property type="match status" value="1"/>
</dbReference>
<evidence type="ECO:0000256" key="5">
    <source>
        <dbReference type="ARBA" id="ARBA00022694"/>
    </source>
</evidence>
<comment type="subcellular location">
    <subcellularLocation>
        <location evidence="6">Cytoplasm</location>
    </subcellularLocation>
</comment>
<dbReference type="EMBL" id="CP003804">
    <property type="protein sequence ID" value="AGF47919.1"/>
    <property type="molecule type" value="Genomic_DNA"/>
</dbReference>
<dbReference type="InterPro" id="IPR029028">
    <property type="entry name" value="Alpha/beta_knot_MTases"/>
</dbReference>
<evidence type="ECO:0000259" key="8">
    <source>
        <dbReference type="Pfam" id="PF00588"/>
    </source>
</evidence>
<keyword evidence="5 6" id="KW-0819">tRNA processing</keyword>
<evidence type="ECO:0000256" key="7">
    <source>
        <dbReference type="PIRSR" id="PIRSR029256-1"/>
    </source>
</evidence>
<evidence type="ECO:0000256" key="4">
    <source>
        <dbReference type="ARBA" id="ARBA00022691"/>
    </source>
</evidence>
<dbReference type="STRING" id="1208918.CDEE_0073"/>
<evidence type="ECO:0000256" key="2">
    <source>
        <dbReference type="ARBA" id="ARBA00022603"/>
    </source>
</evidence>
<dbReference type="HAMAP" id="MF_01885">
    <property type="entry name" value="tRNA_methyltr_TrmL"/>
    <property type="match status" value="1"/>
</dbReference>
<reference evidence="9 10" key="1">
    <citation type="journal article" date="2013" name="Genome Biol. Evol.">
        <title>Genome evolution and phylogenomic analysis of candidatus kinetoplastibacterium, the betaproteobacterial endosymbionts of strigomonas and angomonas.</title>
        <authorList>
            <person name="Alves J.M."/>
            <person name="Serrano M.G."/>
            <person name="Maia da Silva F."/>
            <person name="Voegtly L.J."/>
            <person name="Matveyev A.V."/>
            <person name="Teixeira M.M."/>
            <person name="Camargo E.P."/>
            <person name="Buck G.A."/>
        </authorList>
    </citation>
    <scope>NUCLEOTIDE SEQUENCE [LARGE SCALE GENOMIC DNA]</scope>
    <source>
        <strain evidence="9 10">TCC036E</strain>
    </source>
</reference>
<organism evidence="9 10">
    <name type="scientific">Candidatus Kinetoplastidibacterium crithidiae TCC036E</name>
    <dbReference type="NCBI Taxonomy" id="1208918"/>
    <lineage>
        <taxon>Bacteria</taxon>
        <taxon>Pseudomonadati</taxon>
        <taxon>Pseudomonadota</taxon>
        <taxon>Betaproteobacteria</taxon>
        <taxon>Candidatus Kinetoplastidibacterium</taxon>
    </lineage>
</organism>
<feature type="binding site" evidence="6 7">
    <location>
        <position position="102"/>
    </location>
    <ligand>
        <name>S-adenosyl-L-methionine</name>
        <dbReference type="ChEBI" id="CHEBI:59789"/>
    </ligand>
</feature>
<dbReference type="PATRIC" id="fig|1208918.3.peg.618"/>
<dbReference type="GO" id="GO:0002130">
    <property type="term" value="P:wobble position ribose methylation"/>
    <property type="evidence" value="ECO:0007669"/>
    <property type="project" value="TreeGrafter"/>
</dbReference>
<keyword evidence="3 6" id="KW-0808">Transferase</keyword>
<dbReference type="RefSeq" id="WP_015238736.1">
    <property type="nucleotide sequence ID" value="NC_020283.1"/>
</dbReference>
<dbReference type="HOGENOM" id="CLU_110125_1_0_4"/>
<keyword evidence="4 6" id="KW-0949">S-adenosyl-L-methionine</keyword>
<name>M1LXI2_9PROT</name>
<evidence type="ECO:0000313" key="10">
    <source>
        <dbReference type="Proteomes" id="UP000011686"/>
    </source>
</evidence>
<evidence type="ECO:0000256" key="3">
    <source>
        <dbReference type="ARBA" id="ARBA00022679"/>
    </source>
</evidence>
<dbReference type="Proteomes" id="UP000011686">
    <property type="component" value="Chromosome"/>
</dbReference>
<feature type="binding site" evidence="6 7">
    <location>
        <position position="132"/>
    </location>
    <ligand>
        <name>S-adenosyl-L-methionine</name>
        <dbReference type="ChEBI" id="CHEBI:59789"/>
    </ligand>
</feature>
<keyword evidence="2 6" id="KW-0489">Methyltransferase</keyword>
<dbReference type="InterPro" id="IPR001537">
    <property type="entry name" value="SpoU_MeTrfase"/>
</dbReference>
<feature type="binding site" evidence="6 7">
    <location>
        <position position="124"/>
    </location>
    <ligand>
        <name>S-adenosyl-L-methionine</name>
        <dbReference type="ChEBI" id="CHEBI:59789"/>
    </ligand>
</feature>
<comment type="similarity">
    <text evidence="6">Belongs to the class IV-like SAM-binding methyltransferase superfamily. RNA methyltransferase TrmH family. TrmL subfamily.</text>
</comment>
<dbReference type="GO" id="GO:0141102">
    <property type="term" value="F:tRNA (5-carboxymethylaminomethyluridine(34)-2'-O)-methyltransferase activity"/>
    <property type="evidence" value="ECO:0007669"/>
    <property type="project" value="RHEA"/>
</dbReference>
<dbReference type="SUPFAM" id="SSF75217">
    <property type="entry name" value="alpha/beta knot"/>
    <property type="match status" value="1"/>
</dbReference>
<protein>
    <recommendedName>
        <fullName evidence="6">tRNA (cytidine(34)-2'-O)-methyltransferase</fullName>
        <ecNumber evidence="6">2.1.1.207</ecNumber>
    </recommendedName>
    <alternativeName>
        <fullName evidence="6">tRNA (cytidine/uridine-2'-O-)-methyltransferase TrmL</fullName>
    </alternativeName>
</protein>
<evidence type="ECO:0000313" key="9">
    <source>
        <dbReference type="EMBL" id="AGF47919.1"/>
    </source>
</evidence>
<gene>
    <name evidence="6" type="primary">trmL</name>
    <name evidence="9" type="ORF">CDEE_0073</name>
</gene>
<proteinExistence type="inferred from homology"/>
<comment type="catalytic activity">
    <reaction evidence="6">
        <text>5-carboxymethylaminomethyluridine(34) in tRNA(Leu) + S-adenosyl-L-methionine = 5-carboxymethylaminomethyl-2'-O-methyluridine(34) in tRNA(Leu) + S-adenosyl-L-homocysteine + H(+)</text>
        <dbReference type="Rhea" id="RHEA:43088"/>
        <dbReference type="Rhea" id="RHEA-COMP:10333"/>
        <dbReference type="Rhea" id="RHEA-COMP:10334"/>
        <dbReference type="ChEBI" id="CHEBI:15378"/>
        <dbReference type="ChEBI" id="CHEBI:57856"/>
        <dbReference type="ChEBI" id="CHEBI:59789"/>
        <dbReference type="ChEBI" id="CHEBI:74508"/>
        <dbReference type="ChEBI" id="CHEBI:74511"/>
        <dbReference type="EC" id="2.1.1.207"/>
    </reaction>
</comment>
<evidence type="ECO:0000256" key="6">
    <source>
        <dbReference type="HAMAP-Rule" id="MF_01885"/>
    </source>
</evidence>
<comment type="function">
    <text evidence="6">Methylates the ribose at the nucleotide 34 wobble position in the two leucyl isoacceptors tRNA(Leu)(CmAA) and tRNA(Leu)(cmnm5UmAA). Catalyzes the methyl transfer from S-adenosyl-L-methionine to the 2'-OH of the wobble nucleotide.</text>
</comment>
<dbReference type="FunFam" id="3.40.1280.10:FF:000002">
    <property type="entry name" value="Peptidylprolyl isomerase"/>
    <property type="match status" value="1"/>
</dbReference>
<feature type="domain" description="tRNA/rRNA methyltransferase SpoU type" evidence="8">
    <location>
        <begin position="2"/>
        <end position="144"/>
    </location>
</feature>
<dbReference type="GO" id="GO:0005737">
    <property type="term" value="C:cytoplasm"/>
    <property type="evidence" value="ECO:0007669"/>
    <property type="project" value="UniProtKB-SubCell"/>
</dbReference>
<dbReference type="GO" id="GO:0042802">
    <property type="term" value="F:identical protein binding"/>
    <property type="evidence" value="ECO:0007669"/>
    <property type="project" value="UniProtKB-ARBA"/>
</dbReference>
<comment type="caution">
    <text evidence="6">Lacks conserved residue(s) required for the propagation of feature annotation.</text>
</comment>
<dbReference type="InterPro" id="IPR029026">
    <property type="entry name" value="tRNA_m1G_MTases_N"/>
</dbReference>
<sequence length="161" mass="18298">MFNIILVSPEIPSNTGNIIRLCANTGSFLHLVKPISFDMDNAKLKRAGLDYHEWQPVRLHESLDNALDFIGISVDRCFAFTTKSENRFSDVKFCPGDVFIFGRETAGLSKQDIHFLKDKQLLKIPMLKTQRSLNLSNAVAVTVYEAWRQNDYDGSCINKQI</sequence>
<dbReference type="PIRSF" id="PIRSF029256">
    <property type="entry name" value="SpoU_TrmH_prd"/>
    <property type="match status" value="1"/>
</dbReference>
<keyword evidence="1 6" id="KW-0963">Cytoplasm</keyword>
<dbReference type="AlphaFoldDB" id="M1LXI2"/>
<dbReference type="eggNOG" id="COG0219">
    <property type="taxonomic scope" value="Bacteria"/>
</dbReference>
<dbReference type="CDD" id="cd18094">
    <property type="entry name" value="SpoU-like_TrmL"/>
    <property type="match status" value="1"/>
</dbReference>
<dbReference type="InterPro" id="IPR016914">
    <property type="entry name" value="TrmL"/>
</dbReference>
<dbReference type="GO" id="GO:0141098">
    <property type="term" value="F:tRNA (cytidine(34)-2'-O)-methyltransferase activity"/>
    <property type="evidence" value="ECO:0007669"/>
    <property type="project" value="RHEA"/>
</dbReference>
<dbReference type="GO" id="GO:0003723">
    <property type="term" value="F:RNA binding"/>
    <property type="evidence" value="ECO:0007669"/>
    <property type="project" value="InterPro"/>
</dbReference>
<keyword evidence="10" id="KW-1185">Reference proteome</keyword>
<comment type="subunit">
    <text evidence="6">Homodimer.</text>
</comment>
<evidence type="ECO:0000256" key="1">
    <source>
        <dbReference type="ARBA" id="ARBA00022490"/>
    </source>
</evidence>
<dbReference type="Gene3D" id="3.40.1280.10">
    <property type="match status" value="1"/>
</dbReference>
<comment type="catalytic activity">
    <reaction evidence="6">
        <text>cytidine(34) in tRNA + S-adenosyl-L-methionine = 2'-O-methylcytidine(34) in tRNA + S-adenosyl-L-homocysteine + H(+)</text>
        <dbReference type="Rhea" id="RHEA:43084"/>
        <dbReference type="Rhea" id="RHEA-COMP:10331"/>
        <dbReference type="Rhea" id="RHEA-COMP:10332"/>
        <dbReference type="ChEBI" id="CHEBI:15378"/>
        <dbReference type="ChEBI" id="CHEBI:57856"/>
        <dbReference type="ChEBI" id="CHEBI:59789"/>
        <dbReference type="ChEBI" id="CHEBI:74495"/>
        <dbReference type="ChEBI" id="CHEBI:82748"/>
        <dbReference type="EC" id="2.1.1.207"/>
    </reaction>
</comment>